<comment type="caution">
    <text evidence="1">The sequence shown here is derived from an EMBL/GenBank/DDBJ whole genome shotgun (WGS) entry which is preliminary data.</text>
</comment>
<accession>A0A4Y2NHX7</accession>
<dbReference type="OrthoDB" id="8039827at2759"/>
<evidence type="ECO:0000313" key="1">
    <source>
        <dbReference type="EMBL" id="GBN38911.1"/>
    </source>
</evidence>
<name>A0A4Y2NHX7_ARAVE</name>
<reference evidence="1 2" key="1">
    <citation type="journal article" date="2019" name="Sci. Rep.">
        <title>Orb-weaving spider Araneus ventricosus genome elucidates the spidroin gene catalogue.</title>
        <authorList>
            <person name="Kono N."/>
            <person name="Nakamura H."/>
            <person name="Ohtoshi R."/>
            <person name="Moran D.A.P."/>
            <person name="Shinohara A."/>
            <person name="Yoshida Y."/>
            <person name="Fujiwara M."/>
            <person name="Mori M."/>
            <person name="Tomita M."/>
            <person name="Arakawa K."/>
        </authorList>
    </citation>
    <scope>NUCLEOTIDE SEQUENCE [LARGE SCALE GENOMIC DNA]</scope>
</reference>
<evidence type="ECO:0008006" key="3">
    <source>
        <dbReference type="Google" id="ProtNLM"/>
    </source>
</evidence>
<dbReference type="AlphaFoldDB" id="A0A4Y2NHX7"/>
<keyword evidence="2" id="KW-1185">Reference proteome</keyword>
<dbReference type="EMBL" id="BGPR01009259">
    <property type="protein sequence ID" value="GBN38911.1"/>
    <property type="molecule type" value="Genomic_DNA"/>
</dbReference>
<proteinExistence type="predicted"/>
<sequence>MFKNLFWLNTTVIVREKSDARPKESALFSIECDVSKKKISVKDLKEKRKCFSCGTFGQIKKNCWKFKNANKMPTHQECNPPTFKQDGHSNSAALYASAYWTQSMVIEFVIDCCNGALC</sequence>
<evidence type="ECO:0000313" key="2">
    <source>
        <dbReference type="Proteomes" id="UP000499080"/>
    </source>
</evidence>
<organism evidence="1 2">
    <name type="scientific">Araneus ventricosus</name>
    <name type="common">Orbweaver spider</name>
    <name type="synonym">Epeira ventricosa</name>
    <dbReference type="NCBI Taxonomy" id="182803"/>
    <lineage>
        <taxon>Eukaryota</taxon>
        <taxon>Metazoa</taxon>
        <taxon>Ecdysozoa</taxon>
        <taxon>Arthropoda</taxon>
        <taxon>Chelicerata</taxon>
        <taxon>Arachnida</taxon>
        <taxon>Araneae</taxon>
        <taxon>Araneomorphae</taxon>
        <taxon>Entelegynae</taxon>
        <taxon>Araneoidea</taxon>
        <taxon>Araneidae</taxon>
        <taxon>Araneus</taxon>
    </lineage>
</organism>
<gene>
    <name evidence="1" type="ORF">AVEN_97895_1</name>
</gene>
<protein>
    <recommendedName>
        <fullName evidence="3">CCHC-type domain-containing protein</fullName>
    </recommendedName>
</protein>
<dbReference type="Proteomes" id="UP000499080">
    <property type="component" value="Unassembled WGS sequence"/>
</dbReference>